<feature type="region of interest" description="Disordered" evidence="1">
    <location>
        <begin position="64"/>
        <end position="84"/>
    </location>
</feature>
<dbReference type="AlphaFoldDB" id="A0A0L0VLG3"/>
<accession>A0A0L0VLG3</accession>
<proteinExistence type="predicted"/>
<evidence type="ECO:0000256" key="1">
    <source>
        <dbReference type="SAM" id="MobiDB-lite"/>
    </source>
</evidence>
<gene>
    <name evidence="2" type="ORF">PSTG_06938</name>
</gene>
<organism evidence="2 3">
    <name type="scientific">Puccinia striiformis f. sp. tritici PST-78</name>
    <dbReference type="NCBI Taxonomy" id="1165861"/>
    <lineage>
        <taxon>Eukaryota</taxon>
        <taxon>Fungi</taxon>
        <taxon>Dikarya</taxon>
        <taxon>Basidiomycota</taxon>
        <taxon>Pucciniomycotina</taxon>
        <taxon>Pucciniomycetes</taxon>
        <taxon>Pucciniales</taxon>
        <taxon>Pucciniaceae</taxon>
        <taxon>Puccinia</taxon>
    </lineage>
</organism>
<protein>
    <submittedName>
        <fullName evidence="2">Uncharacterized protein</fullName>
    </submittedName>
</protein>
<evidence type="ECO:0000313" key="2">
    <source>
        <dbReference type="EMBL" id="KNE99849.1"/>
    </source>
</evidence>
<name>A0A0L0VLG3_9BASI</name>
<reference evidence="3" key="1">
    <citation type="submission" date="2014-03" db="EMBL/GenBank/DDBJ databases">
        <title>The Genome Sequence of Puccinia striiformis f. sp. tritici PST-78.</title>
        <authorList>
            <consortium name="The Broad Institute Genome Sequencing Platform"/>
            <person name="Cuomo C."/>
            <person name="Hulbert S."/>
            <person name="Chen X."/>
            <person name="Walker B."/>
            <person name="Young S.K."/>
            <person name="Zeng Q."/>
            <person name="Gargeya S."/>
            <person name="Fitzgerald M."/>
            <person name="Haas B."/>
            <person name="Abouelleil A."/>
            <person name="Alvarado L."/>
            <person name="Arachchi H.M."/>
            <person name="Berlin A.M."/>
            <person name="Chapman S.B."/>
            <person name="Goldberg J."/>
            <person name="Griggs A."/>
            <person name="Gujja S."/>
            <person name="Hansen M."/>
            <person name="Howarth C."/>
            <person name="Imamovic A."/>
            <person name="Larimer J."/>
            <person name="McCowan C."/>
            <person name="Montmayeur A."/>
            <person name="Murphy C."/>
            <person name="Neiman D."/>
            <person name="Pearson M."/>
            <person name="Priest M."/>
            <person name="Roberts A."/>
            <person name="Saif S."/>
            <person name="Shea T."/>
            <person name="Sisk P."/>
            <person name="Sykes S."/>
            <person name="Wortman J."/>
            <person name="Nusbaum C."/>
            <person name="Birren B."/>
        </authorList>
    </citation>
    <scope>NUCLEOTIDE SEQUENCE [LARGE SCALE GENOMIC DNA]</scope>
    <source>
        <strain evidence="3">race PST-78</strain>
    </source>
</reference>
<evidence type="ECO:0000313" key="3">
    <source>
        <dbReference type="Proteomes" id="UP000054564"/>
    </source>
</evidence>
<sequence length="256" mass="29086">MHVGHQRVYILIDGIADSSVIICVSLSTKVEGKLDRDGLTYLLSLTGKKISWPFCWNSIPNSNSRKRKISSSLNPEPQTSKRPAYSALPLDFPLDHQRSRSSNNNHLSSKDKDFNSSQSNKTIKSNLLDRITSTSQALYTSHKKRIVSLHLTFVRFTLNERHLSIPVSTSDHHERQDQLTKKFFMNINTSYSHTLDSIAKQITLPLDHVLTMKFNLSSLILSLFGQQRKQSSILVLLLEPTSVARLVDDVHVHHFD</sequence>
<keyword evidence="3" id="KW-1185">Reference proteome</keyword>
<dbReference type="EMBL" id="AJIL01000042">
    <property type="protein sequence ID" value="KNE99849.1"/>
    <property type="molecule type" value="Genomic_DNA"/>
</dbReference>
<feature type="region of interest" description="Disordered" evidence="1">
    <location>
        <begin position="98"/>
        <end position="119"/>
    </location>
</feature>
<dbReference type="Proteomes" id="UP000054564">
    <property type="component" value="Unassembled WGS sequence"/>
</dbReference>
<comment type="caution">
    <text evidence="2">The sequence shown here is derived from an EMBL/GenBank/DDBJ whole genome shotgun (WGS) entry which is preliminary data.</text>
</comment>